<dbReference type="CDD" id="cd01031">
    <property type="entry name" value="EriC"/>
    <property type="match status" value="1"/>
</dbReference>
<accession>A0ABX5WFR1</accession>
<feature type="transmembrane region" description="Helical" evidence="8">
    <location>
        <begin position="336"/>
        <end position="356"/>
    </location>
</feature>
<dbReference type="EMBL" id="CP041090">
    <property type="protein sequence ID" value="QDF42038.1"/>
    <property type="molecule type" value="Genomic_DNA"/>
</dbReference>
<name>A0ABX5WFR1_9BRAD</name>
<evidence type="ECO:0000256" key="2">
    <source>
        <dbReference type="ARBA" id="ARBA00022448"/>
    </source>
</evidence>
<comment type="subcellular location">
    <subcellularLocation>
        <location evidence="1">Membrane</location>
        <topology evidence="1">Multi-pass membrane protein</topology>
    </subcellularLocation>
</comment>
<feature type="transmembrane region" description="Helical" evidence="8">
    <location>
        <begin position="237"/>
        <end position="261"/>
    </location>
</feature>
<feature type="transmembrane region" description="Helical" evidence="8">
    <location>
        <begin position="21"/>
        <end position="42"/>
    </location>
</feature>
<dbReference type="NCBIfam" id="NF003640">
    <property type="entry name" value="PRK05277.1"/>
    <property type="match status" value="1"/>
</dbReference>
<gene>
    <name evidence="9" type="primary">clcA</name>
    <name evidence="9" type="ORF">FJN17_33085</name>
</gene>
<keyword evidence="6 8" id="KW-0472">Membrane</keyword>
<dbReference type="RefSeq" id="WP_094972945.1">
    <property type="nucleotide sequence ID" value="NZ_CP029427.2"/>
</dbReference>
<dbReference type="PROSITE" id="PS51257">
    <property type="entry name" value="PROKAR_LIPOPROTEIN"/>
    <property type="match status" value="1"/>
</dbReference>
<reference evidence="10" key="1">
    <citation type="submission" date="2019-06" db="EMBL/GenBank/DDBJ databases">
        <title>Whole-Genome Sequence of Bradyrhizobium sp. 3 Strain 65S1MB.</title>
        <authorList>
            <person name="Bromfield E.S.P."/>
            <person name="Cloutier S."/>
            <person name="Nguyen H.D.T."/>
        </authorList>
    </citation>
    <scope>NUCLEOTIDE SEQUENCE [LARGE SCALE GENOMIC DNA]</scope>
    <source>
        <strain evidence="10">65S1MB</strain>
    </source>
</reference>
<evidence type="ECO:0000313" key="10">
    <source>
        <dbReference type="Proteomes" id="UP000319298"/>
    </source>
</evidence>
<keyword evidence="2" id="KW-0813">Transport</keyword>
<protein>
    <submittedName>
        <fullName evidence="9">H(+)/Cl(-) exchange transporter ClcA</fullName>
    </submittedName>
</protein>
<feature type="transmembrane region" description="Helical" evidence="8">
    <location>
        <begin position="273"/>
        <end position="290"/>
    </location>
</feature>
<keyword evidence="7" id="KW-0868">Chloride</keyword>
<feature type="transmembrane region" description="Helical" evidence="8">
    <location>
        <begin position="161"/>
        <end position="185"/>
    </location>
</feature>
<evidence type="ECO:0000313" key="9">
    <source>
        <dbReference type="EMBL" id="QDF42038.1"/>
    </source>
</evidence>
<dbReference type="InterPro" id="IPR014743">
    <property type="entry name" value="Cl-channel_core"/>
</dbReference>
<keyword evidence="5" id="KW-0406">Ion transport</keyword>
<sequence>MTISRNELRQAAGEDRSLLRLVAIALVAGAIIGCVGAIFRVALEHADRLRDTMIAWAHGHAILGFLIIVGTCVIAASVAAWMVRRFSPHASGSGIPHVEAVLHEQIPPAPFSLVPVKFFAGLLAIGSGLALGREGPTVQMGAGIAVFAARICRLDWADCRVLLAAGAGAGLATAFNAPIAGVVFVLEELIHRFDRRVAVGTLAMLATAIPIARLFLGDASDFRVAPLSYPDAEAVPLFFVLGAVAGLLAIAYNRTLLAALAVRDRFAKSPVELRAGLIGASVGILAWFAPELVGGGDQITQRALIGYESPAIVALAFLIRFGLGPLSYAAGTPGGLFAPLLVLGAQSGLLFGAACRHLLPALNIQPEAFALVGMAAFFTGVVRSPLTGIVLVAEMTANVTMLLPMLGACLVAMLLPMLLRDPPIYDSLREHTLRLEQQIRERCGACSKAPDNK</sequence>
<evidence type="ECO:0000256" key="7">
    <source>
        <dbReference type="ARBA" id="ARBA00023214"/>
    </source>
</evidence>
<evidence type="ECO:0000256" key="8">
    <source>
        <dbReference type="SAM" id="Phobius"/>
    </source>
</evidence>
<feature type="transmembrane region" description="Helical" evidence="8">
    <location>
        <begin position="399"/>
        <end position="419"/>
    </location>
</feature>
<dbReference type="PANTHER" id="PTHR45711">
    <property type="entry name" value="CHLORIDE CHANNEL PROTEIN"/>
    <property type="match status" value="1"/>
</dbReference>
<evidence type="ECO:0000256" key="3">
    <source>
        <dbReference type="ARBA" id="ARBA00022692"/>
    </source>
</evidence>
<feature type="transmembrane region" description="Helical" evidence="8">
    <location>
        <begin position="62"/>
        <end position="83"/>
    </location>
</feature>
<evidence type="ECO:0000256" key="6">
    <source>
        <dbReference type="ARBA" id="ARBA00023136"/>
    </source>
</evidence>
<reference evidence="9 10" key="2">
    <citation type="journal article" date="2020" name="Int. J. Syst. Evol. Microbiol.">
        <title>Description and complete genome sequences of Bradyrhizobium symbiodeficiens sp. nov., a non-symbiotic bacterium associated with legumes native to Canada.</title>
        <authorList>
            <person name="Bromfield E.S.P."/>
            <person name="Cloutier S."/>
            <person name="Nguyen H.D.T."/>
        </authorList>
    </citation>
    <scope>NUCLEOTIDE SEQUENCE [LARGE SCALE GENOMIC DNA]</scope>
    <source>
        <strain evidence="9 10">65S1MB</strain>
    </source>
</reference>
<feature type="transmembrane region" description="Helical" evidence="8">
    <location>
        <begin position="197"/>
        <end position="216"/>
    </location>
</feature>
<dbReference type="PANTHER" id="PTHR45711:SF6">
    <property type="entry name" value="CHLORIDE CHANNEL PROTEIN"/>
    <property type="match status" value="1"/>
</dbReference>
<organism evidence="9 10">
    <name type="scientific">Bradyrhizobium symbiodeficiens</name>
    <dbReference type="NCBI Taxonomy" id="1404367"/>
    <lineage>
        <taxon>Bacteria</taxon>
        <taxon>Pseudomonadati</taxon>
        <taxon>Pseudomonadota</taxon>
        <taxon>Alphaproteobacteria</taxon>
        <taxon>Hyphomicrobiales</taxon>
        <taxon>Nitrobacteraceae</taxon>
        <taxon>Bradyrhizobium</taxon>
    </lineage>
</organism>
<dbReference type="InterPro" id="IPR001807">
    <property type="entry name" value="ClC"/>
</dbReference>
<dbReference type="PRINTS" id="PR00762">
    <property type="entry name" value="CLCHANNEL"/>
</dbReference>
<dbReference type="Pfam" id="PF00654">
    <property type="entry name" value="Voltage_CLC"/>
    <property type="match status" value="1"/>
</dbReference>
<evidence type="ECO:0000256" key="5">
    <source>
        <dbReference type="ARBA" id="ARBA00023065"/>
    </source>
</evidence>
<dbReference type="Gene3D" id="1.10.3080.10">
    <property type="entry name" value="Clc chloride channel"/>
    <property type="match status" value="1"/>
</dbReference>
<keyword evidence="10" id="KW-1185">Reference proteome</keyword>
<evidence type="ECO:0000256" key="4">
    <source>
        <dbReference type="ARBA" id="ARBA00022989"/>
    </source>
</evidence>
<evidence type="ECO:0000256" key="1">
    <source>
        <dbReference type="ARBA" id="ARBA00004141"/>
    </source>
</evidence>
<dbReference type="Proteomes" id="UP000319298">
    <property type="component" value="Chromosome"/>
</dbReference>
<feature type="transmembrane region" description="Helical" evidence="8">
    <location>
        <begin position="368"/>
        <end position="393"/>
    </location>
</feature>
<feature type="transmembrane region" description="Helical" evidence="8">
    <location>
        <begin position="311"/>
        <end position="330"/>
    </location>
</feature>
<dbReference type="SUPFAM" id="SSF81340">
    <property type="entry name" value="Clc chloride channel"/>
    <property type="match status" value="1"/>
</dbReference>
<proteinExistence type="predicted"/>
<keyword evidence="4 8" id="KW-1133">Transmembrane helix</keyword>
<keyword evidence="3 8" id="KW-0812">Transmembrane</keyword>